<feature type="transmembrane region" description="Helical" evidence="2">
    <location>
        <begin position="163"/>
        <end position="190"/>
    </location>
</feature>
<sequence>MTLVTLIGPWQLALPVFYVALVVVRSQIRTVAALMVVYGHPRPAEPGMATVKRHTWLHAGAMTVTVMLSSAVQPFELMSAVLFVILIFRMSLIDRLAGWLPKEFTVYFLLAGLLVAIGKGDLLHPAFTSLGILLAGVAIRVGSKYYTGREALGLGDVWLMTGLGAWLGFSLALFALSSGVVGFALWYAGAREMSHGGPLGPWLGYSALLAMSVSLSNPLLVW</sequence>
<feature type="transmembrane region" description="Helical" evidence="2">
    <location>
        <begin position="123"/>
        <end position="142"/>
    </location>
</feature>
<evidence type="ECO:0000259" key="3">
    <source>
        <dbReference type="Pfam" id="PF01478"/>
    </source>
</evidence>
<feature type="transmembrane region" description="Helical" evidence="2">
    <location>
        <begin position="12"/>
        <end position="39"/>
    </location>
</feature>
<name>A0A845SNX6_9GAMM</name>
<feature type="transmembrane region" description="Helical" evidence="2">
    <location>
        <begin position="100"/>
        <end position="117"/>
    </location>
</feature>
<evidence type="ECO:0000256" key="2">
    <source>
        <dbReference type="SAM" id="Phobius"/>
    </source>
</evidence>
<reference evidence="4 5" key="1">
    <citation type="submission" date="2019-12" db="EMBL/GenBank/DDBJ databases">
        <authorList>
            <person name="Lee S.D."/>
        </authorList>
    </citation>
    <scope>NUCLEOTIDE SEQUENCE [LARGE SCALE GENOMIC DNA]</scope>
    <source>
        <strain evidence="4 5">SAP-6</strain>
    </source>
</reference>
<dbReference type="GO" id="GO:0004190">
    <property type="term" value="F:aspartic-type endopeptidase activity"/>
    <property type="evidence" value="ECO:0007669"/>
    <property type="project" value="InterPro"/>
</dbReference>
<accession>A0A845SNX6</accession>
<reference evidence="4 5" key="2">
    <citation type="submission" date="2020-02" db="EMBL/GenBank/DDBJ databases">
        <title>The new genus of Enterobacteriales.</title>
        <authorList>
            <person name="Kim I.S."/>
        </authorList>
    </citation>
    <scope>NUCLEOTIDE SEQUENCE [LARGE SCALE GENOMIC DNA]</scope>
    <source>
        <strain evidence="4 5">SAP-6</strain>
    </source>
</reference>
<evidence type="ECO:0000313" key="5">
    <source>
        <dbReference type="Proteomes" id="UP000461443"/>
    </source>
</evidence>
<dbReference type="AlphaFoldDB" id="A0A845SNX6"/>
<proteinExistence type="inferred from homology"/>
<dbReference type="Gene3D" id="1.20.120.1220">
    <property type="match status" value="1"/>
</dbReference>
<organism evidence="4 5">
    <name type="scientific">Acerihabitans arboris</name>
    <dbReference type="NCBI Taxonomy" id="2691583"/>
    <lineage>
        <taxon>Bacteria</taxon>
        <taxon>Pseudomonadati</taxon>
        <taxon>Pseudomonadota</taxon>
        <taxon>Gammaproteobacteria</taxon>
        <taxon>Enterobacterales</taxon>
        <taxon>Pectobacteriaceae</taxon>
        <taxon>Acerihabitans</taxon>
    </lineage>
</organism>
<dbReference type="InterPro" id="IPR000045">
    <property type="entry name" value="Prepilin_IV_endopep_pep"/>
</dbReference>
<evidence type="ECO:0000256" key="1">
    <source>
        <dbReference type="RuleBase" id="RU003793"/>
    </source>
</evidence>
<dbReference type="EMBL" id="WUBS01000011">
    <property type="protein sequence ID" value="NDL64281.1"/>
    <property type="molecule type" value="Genomic_DNA"/>
</dbReference>
<gene>
    <name evidence="4" type="ORF">GRH90_16190</name>
</gene>
<keyword evidence="2" id="KW-1133">Transmembrane helix</keyword>
<dbReference type="InterPro" id="IPR014032">
    <property type="entry name" value="Peptidase_A24A_bac"/>
</dbReference>
<protein>
    <submittedName>
        <fullName evidence="4">Prepilin peptidase</fullName>
    </submittedName>
</protein>
<dbReference type="GO" id="GO:0016020">
    <property type="term" value="C:membrane"/>
    <property type="evidence" value="ECO:0007669"/>
    <property type="project" value="InterPro"/>
</dbReference>
<dbReference type="Proteomes" id="UP000461443">
    <property type="component" value="Unassembled WGS sequence"/>
</dbReference>
<keyword evidence="2" id="KW-0472">Membrane</keyword>
<feature type="transmembrane region" description="Helical" evidence="2">
    <location>
        <begin position="59"/>
        <end position="88"/>
    </location>
</feature>
<comment type="caution">
    <text evidence="4">The sequence shown here is derived from an EMBL/GenBank/DDBJ whole genome shotgun (WGS) entry which is preliminary data.</text>
</comment>
<feature type="transmembrane region" description="Helical" evidence="2">
    <location>
        <begin position="202"/>
        <end position="221"/>
    </location>
</feature>
<keyword evidence="2" id="KW-0812">Transmembrane</keyword>
<feature type="domain" description="Prepilin type IV endopeptidase peptidase" evidence="3">
    <location>
        <begin position="82"/>
        <end position="184"/>
    </location>
</feature>
<keyword evidence="5" id="KW-1185">Reference proteome</keyword>
<dbReference type="Pfam" id="PF01478">
    <property type="entry name" value="Peptidase_A24"/>
    <property type="match status" value="1"/>
</dbReference>
<comment type="similarity">
    <text evidence="1">Belongs to the peptidase A24 family.</text>
</comment>
<dbReference type="PRINTS" id="PR00864">
    <property type="entry name" value="PREPILNPTASE"/>
</dbReference>
<dbReference type="RefSeq" id="WP_162366996.1">
    <property type="nucleotide sequence ID" value="NZ_WUBS01000011.1"/>
</dbReference>
<evidence type="ECO:0000313" key="4">
    <source>
        <dbReference type="EMBL" id="NDL64281.1"/>
    </source>
</evidence>